<protein>
    <recommendedName>
        <fullName evidence="3">Carrier domain-containing protein</fullName>
    </recommendedName>
</protein>
<dbReference type="InterPro" id="IPR036736">
    <property type="entry name" value="ACP-like_sf"/>
</dbReference>
<dbReference type="EMBL" id="MWQY01000021">
    <property type="protein sequence ID" value="ORC32668.1"/>
    <property type="molecule type" value="Genomic_DNA"/>
</dbReference>
<dbReference type="AlphaFoldDB" id="A0A1Y1RVK6"/>
<reference evidence="1 2" key="1">
    <citation type="submission" date="2017-03" db="EMBL/GenBank/DDBJ databases">
        <title>Draft Genome sequence of Marispirochaeta sp. strain JC444.</title>
        <authorList>
            <person name="Shivani Y."/>
            <person name="Subhash Y."/>
            <person name="Sasikala C."/>
            <person name="Ramana C."/>
        </authorList>
    </citation>
    <scope>NUCLEOTIDE SEQUENCE [LARGE SCALE GENOMIC DNA]</scope>
    <source>
        <strain evidence="1 2">JC444</strain>
    </source>
</reference>
<evidence type="ECO:0000313" key="1">
    <source>
        <dbReference type="EMBL" id="ORC32668.1"/>
    </source>
</evidence>
<accession>A0A1Y1RVK6</accession>
<dbReference type="Gene3D" id="1.10.1200.10">
    <property type="entry name" value="ACP-like"/>
    <property type="match status" value="1"/>
</dbReference>
<dbReference type="Proteomes" id="UP000192343">
    <property type="component" value="Unassembled WGS sequence"/>
</dbReference>
<evidence type="ECO:0000313" key="2">
    <source>
        <dbReference type="Proteomes" id="UP000192343"/>
    </source>
</evidence>
<keyword evidence="2" id="KW-1185">Reference proteome</keyword>
<comment type="caution">
    <text evidence="1">The sequence shown here is derived from an EMBL/GenBank/DDBJ whole genome shotgun (WGS) entry which is preliminary data.</text>
</comment>
<name>A0A1Y1RVK6_9SPIO</name>
<dbReference type="RefSeq" id="WP_083052394.1">
    <property type="nucleotide sequence ID" value="NZ_MWQY01000021.1"/>
</dbReference>
<evidence type="ECO:0008006" key="3">
    <source>
        <dbReference type="Google" id="ProtNLM"/>
    </source>
</evidence>
<sequence length="69" mass="7667">MDTTAVEKIISELREMQKSRGCPEIDLLETAMFLEDVFGIRLDESEIDESVLGPPADLTAFVSYKLGDS</sequence>
<gene>
    <name evidence="1" type="ORF">B4O97_16035</name>
</gene>
<dbReference type="OrthoDB" id="9964768at2"/>
<organism evidence="1 2">
    <name type="scientific">Marispirochaeta aestuarii</name>
    <dbReference type="NCBI Taxonomy" id="1963862"/>
    <lineage>
        <taxon>Bacteria</taxon>
        <taxon>Pseudomonadati</taxon>
        <taxon>Spirochaetota</taxon>
        <taxon>Spirochaetia</taxon>
        <taxon>Spirochaetales</taxon>
        <taxon>Spirochaetaceae</taxon>
        <taxon>Marispirochaeta</taxon>
    </lineage>
</organism>
<dbReference type="STRING" id="1963862.B4O97_16035"/>
<proteinExistence type="predicted"/>